<comment type="caution">
    <text evidence="1">The sequence shown here is derived from an EMBL/GenBank/DDBJ whole genome shotgun (WGS) entry which is preliminary data.</text>
</comment>
<name>A0A6B3LR45_9BACT</name>
<reference evidence="1 2" key="1">
    <citation type="submission" date="2020-02" db="EMBL/GenBank/DDBJ databases">
        <authorList>
            <person name="Kim M.K."/>
        </authorList>
    </citation>
    <scope>NUCLEOTIDE SEQUENCE [LARGE SCALE GENOMIC DNA]</scope>
    <source>
        <strain evidence="1 2">BT327</strain>
    </source>
</reference>
<evidence type="ECO:0000313" key="1">
    <source>
        <dbReference type="EMBL" id="NEM99332.1"/>
    </source>
</evidence>
<evidence type="ECO:0000313" key="2">
    <source>
        <dbReference type="Proteomes" id="UP000474777"/>
    </source>
</evidence>
<keyword evidence="2" id="KW-1185">Reference proteome</keyword>
<organism evidence="1 2">
    <name type="scientific">Pontibacter burrus</name>
    <dbReference type="NCBI Taxonomy" id="2704466"/>
    <lineage>
        <taxon>Bacteria</taxon>
        <taxon>Pseudomonadati</taxon>
        <taxon>Bacteroidota</taxon>
        <taxon>Cytophagia</taxon>
        <taxon>Cytophagales</taxon>
        <taxon>Hymenobacteraceae</taxon>
        <taxon>Pontibacter</taxon>
    </lineage>
</organism>
<accession>A0A6B3LR45</accession>
<gene>
    <name evidence="1" type="ORF">GXP69_16655</name>
</gene>
<dbReference type="Proteomes" id="UP000474777">
    <property type="component" value="Unassembled WGS sequence"/>
</dbReference>
<dbReference type="AlphaFoldDB" id="A0A6B3LR45"/>
<proteinExistence type="predicted"/>
<protein>
    <submittedName>
        <fullName evidence="1">Uncharacterized protein</fullName>
    </submittedName>
</protein>
<sequence>MQKAIQFFEQTFTVMIYKVISIALLYITILSSSALSQGITLDALLLLQKNKEIRINEYLPDRGWSLAESKKTEAGWIELVWEKNANNVGGAVKVSIFKADLLDIIRVRYFTDSNTAYTALKNALPGKNFKYDESLMDNGFSCSNYTDGNTVVMLCRFDEKLDGKELFGITLMSYADYATMYRNKHNTF</sequence>
<dbReference type="EMBL" id="JAAGWD010000008">
    <property type="protein sequence ID" value="NEM99332.1"/>
    <property type="molecule type" value="Genomic_DNA"/>
</dbReference>